<evidence type="ECO:0000313" key="2">
    <source>
        <dbReference type="EMBL" id="XBS71044.1"/>
    </source>
</evidence>
<reference evidence="2" key="1">
    <citation type="submission" date="2024-06" db="EMBL/GenBank/DDBJ databases">
        <authorList>
            <person name="Coelho C."/>
            <person name="Bento M."/>
            <person name="Garcia E."/>
            <person name="Camelo A."/>
            <person name="Brandao I."/>
            <person name="Espirito Santo C."/>
            <person name="Trovao J."/>
            <person name="Verissimo A."/>
            <person name="Costa J."/>
            <person name="Tiago I."/>
        </authorList>
    </citation>
    <scope>NUCLEOTIDE SEQUENCE</scope>
    <source>
        <strain evidence="2">KWT182</strain>
    </source>
</reference>
<dbReference type="AlphaFoldDB" id="A0AAU7QDB3"/>
<sequence>MNAGGGGEWQRDERTVNEFPGNKKPESLEPKKAGLSGSSIWGHQRKAVALIETLCRKESSGSQKKFFRSWRKGFLIIPCLWPLAAFARADAYQG</sequence>
<organism evidence="2">
    <name type="scientific">Acerihabitans sp. KWT182</name>
    <dbReference type="NCBI Taxonomy" id="3157919"/>
    <lineage>
        <taxon>Bacteria</taxon>
        <taxon>Pseudomonadati</taxon>
        <taxon>Pseudomonadota</taxon>
        <taxon>Gammaproteobacteria</taxon>
        <taxon>Enterobacterales</taxon>
        <taxon>Pectobacteriaceae</taxon>
        <taxon>Acerihabitans</taxon>
    </lineage>
</organism>
<feature type="compositionally biased region" description="Basic and acidic residues" evidence="1">
    <location>
        <begin position="9"/>
        <end position="32"/>
    </location>
</feature>
<dbReference type="EMBL" id="CP157947">
    <property type="protein sequence ID" value="XBS71044.1"/>
    <property type="molecule type" value="Genomic_DNA"/>
</dbReference>
<feature type="region of interest" description="Disordered" evidence="1">
    <location>
        <begin position="1"/>
        <end position="38"/>
    </location>
</feature>
<gene>
    <name evidence="2" type="ORF">ABK905_08610</name>
</gene>
<name>A0AAU7QDB3_9GAMM</name>
<evidence type="ECO:0000256" key="1">
    <source>
        <dbReference type="SAM" id="MobiDB-lite"/>
    </source>
</evidence>
<accession>A0AAU7QDB3</accession>
<proteinExistence type="predicted"/>
<protein>
    <submittedName>
        <fullName evidence="2">Uncharacterized protein</fullName>
    </submittedName>
</protein>